<proteinExistence type="predicted"/>
<accession>Q4REX4</accession>
<evidence type="ECO:0000256" key="1">
    <source>
        <dbReference type="SAM" id="MobiDB-lite"/>
    </source>
</evidence>
<reference evidence="2" key="2">
    <citation type="submission" date="2004-02" db="EMBL/GenBank/DDBJ databases">
        <authorList>
            <consortium name="Genoscope"/>
            <consortium name="Whitehead Institute Centre for Genome Research"/>
        </authorList>
    </citation>
    <scope>NUCLEOTIDE SEQUENCE</scope>
</reference>
<feature type="region of interest" description="Disordered" evidence="1">
    <location>
        <begin position="1"/>
        <end position="32"/>
    </location>
</feature>
<evidence type="ECO:0000313" key="2">
    <source>
        <dbReference type="EMBL" id="CAG13058.1"/>
    </source>
</evidence>
<gene>
    <name evidence="2" type="ORF">GSTENG00035574001</name>
</gene>
<dbReference type="KEGG" id="tng:GSTEN00035574G001"/>
<organism evidence="2">
    <name type="scientific">Tetraodon nigroviridis</name>
    <name type="common">Spotted green pufferfish</name>
    <name type="synonym">Chelonodon nigroviridis</name>
    <dbReference type="NCBI Taxonomy" id="99883"/>
    <lineage>
        <taxon>Eukaryota</taxon>
        <taxon>Metazoa</taxon>
        <taxon>Chordata</taxon>
        <taxon>Craniata</taxon>
        <taxon>Vertebrata</taxon>
        <taxon>Euteleostomi</taxon>
        <taxon>Actinopterygii</taxon>
        <taxon>Neopterygii</taxon>
        <taxon>Teleostei</taxon>
        <taxon>Neoteleostei</taxon>
        <taxon>Acanthomorphata</taxon>
        <taxon>Eupercaria</taxon>
        <taxon>Tetraodontiformes</taxon>
        <taxon>Tetradontoidea</taxon>
        <taxon>Tetraodontidae</taxon>
        <taxon>Tetraodon</taxon>
    </lineage>
</organism>
<dbReference type="EMBL" id="CAAE01015122">
    <property type="protein sequence ID" value="CAG13058.1"/>
    <property type="molecule type" value="Genomic_DNA"/>
</dbReference>
<feature type="compositionally biased region" description="Basic and acidic residues" evidence="1">
    <location>
        <begin position="1"/>
        <end position="10"/>
    </location>
</feature>
<sequence length="32" mass="3460">MTADEMKLEGPRSNPMEGEDVTPKKDGGVLKV</sequence>
<feature type="compositionally biased region" description="Basic and acidic residues" evidence="1">
    <location>
        <begin position="21"/>
        <end position="32"/>
    </location>
</feature>
<protein>
    <submittedName>
        <fullName evidence="2">(spotted green pufferfish) hypothetical protein</fullName>
    </submittedName>
</protein>
<reference evidence="2" key="1">
    <citation type="journal article" date="2004" name="Nature">
        <title>Genome duplication in the teleost fish Tetraodon nigroviridis reveals the early vertebrate proto-karyotype.</title>
        <authorList>
            <person name="Jaillon O."/>
            <person name="Aury J.-M."/>
            <person name="Brunet F."/>
            <person name="Petit J.-L."/>
            <person name="Stange-Thomann N."/>
            <person name="Mauceli E."/>
            <person name="Bouneau L."/>
            <person name="Fischer C."/>
            <person name="Ozouf-Costaz C."/>
            <person name="Bernot A."/>
            <person name="Nicaud S."/>
            <person name="Jaffe D."/>
            <person name="Fisher S."/>
            <person name="Lutfalla G."/>
            <person name="Dossat C."/>
            <person name="Segurens B."/>
            <person name="Dasilva C."/>
            <person name="Salanoubat M."/>
            <person name="Levy M."/>
            <person name="Boudet N."/>
            <person name="Castellano S."/>
            <person name="Anthouard V."/>
            <person name="Jubin C."/>
            <person name="Castelli V."/>
            <person name="Katinka M."/>
            <person name="Vacherie B."/>
            <person name="Biemont C."/>
            <person name="Skalli Z."/>
            <person name="Cattolico L."/>
            <person name="Poulain J."/>
            <person name="De Berardinis V."/>
            <person name="Cruaud C."/>
            <person name="Duprat S."/>
            <person name="Brottier P."/>
            <person name="Coutanceau J.-P."/>
            <person name="Gouzy J."/>
            <person name="Parra G."/>
            <person name="Lardier G."/>
            <person name="Chapple C."/>
            <person name="McKernan K.J."/>
            <person name="McEwan P."/>
            <person name="Bosak S."/>
            <person name="Kellis M."/>
            <person name="Volff J.-N."/>
            <person name="Guigo R."/>
            <person name="Zody M.C."/>
            <person name="Mesirov J."/>
            <person name="Lindblad-Toh K."/>
            <person name="Birren B."/>
            <person name="Nusbaum C."/>
            <person name="Kahn D."/>
            <person name="Robinson-Rechavi M."/>
            <person name="Laudet V."/>
            <person name="Schachter V."/>
            <person name="Quetier F."/>
            <person name="Saurin W."/>
            <person name="Scarpelli C."/>
            <person name="Wincker P."/>
            <person name="Lander E.S."/>
            <person name="Weissenbach J."/>
            <person name="Roest Crollius H."/>
        </authorList>
    </citation>
    <scope>NUCLEOTIDE SEQUENCE [LARGE SCALE GENOMIC DNA]</scope>
</reference>
<dbReference type="AlphaFoldDB" id="Q4REX4"/>
<name>Q4REX4_TETNG</name>
<comment type="caution">
    <text evidence="2">The sequence shown here is derived from an EMBL/GenBank/DDBJ whole genome shotgun (WGS) entry which is preliminary data.</text>
</comment>